<evidence type="ECO:0000256" key="3">
    <source>
        <dbReference type="RuleBase" id="RU003345"/>
    </source>
</evidence>
<dbReference type="InterPro" id="IPR015590">
    <property type="entry name" value="Aldehyde_DH_dom"/>
</dbReference>
<reference evidence="6" key="1">
    <citation type="journal article" date="2019" name="Int. J. Syst. Evol. Microbiol.">
        <title>The Global Catalogue of Microorganisms (GCM) 10K type strain sequencing project: providing services to taxonomists for standard genome sequencing and annotation.</title>
        <authorList>
            <consortium name="The Broad Institute Genomics Platform"/>
            <consortium name="The Broad Institute Genome Sequencing Center for Infectious Disease"/>
            <person name="Wu L."/>
            <person name="Ma J."/>
        </authorList>
    </citation>
    <scope>NUCLEOTIDE SEQUENCE [LARGE SCALE GENOMIC DNA]</scope>
    <source>
        <strain evidence="6">JCM 15614</strain>
    </source>
</reference>
<accession>A0ABP6NTA1</accession>
<keyword evidence="1 3" id="KW-0560">Oxidoreductase</keyword>
<dbReference type="PANTHER" id="PTHR11699">
    <property type="entry name" value="ALDEHYDE DEHYDROGENASE-RELATED"/>
    <property type="match status" value="1"/>
</dbReference>
<dbReference type="InterPro" id="IPR029510">
    <property type="entry name" value="Ald_DH_CS_GLU"/>
</dbReference>
<feature type="active site" evidence="2">
    <location>
        <position position="254"/>
    </location>
</feature>
<dbReference type="Gene3D" id="3.40.605.10">
    <property type="entry name" value="Aldehyde Dehydrogenase, Chain A, domain 1"/>
    <property type="match status" value="1"/>
</dbReference>
<dbReference type="InterPro" id="IPR016162">
    <property type="entry name" value="Ald_DH_N"/>
</dbReference>
<name>A0ABP6NTA1_9ACTN</name>
<dbReference type="Pfam" id="PF00171">
    <property type="entry name" value="Aldedh"/>
    <property type="match status" value="1"/>
</dbReference>
<dbReference type="RefSeq" id="WP_344686873.1">
    <property type="nucleotide sequence ID" value="NZ_BAAAVV010000001.1"/>
</dbReference>
<dbReference type="EMBL" id="BAAAVV010000001">
    <property type="protein sequence ID" value="GAA3156262.1"/>
    <property type="molecule type" value="Genomic_DNA"/>
</dbReference>
<keyword evidence="6" id="KW-1185">Reference proteome</keyword>
<dbReference type="InterPro" id="IPR016163">
    <property type="entry name" value="Ald_DH_C"/>
</dbReference>
<protein>
    <submittedName>
        <fullName evidence="5">Aldehyde dehydrogenase family protein</fullName>
    </submittedName>
</protein>
<dbReference type="Gene3D" id="3.40.309.10">
    <property type="entry name" value="Aldehyde Dehydrogenase, Chain A, domain 2"/>
    <property type="match status" value="1"/>
</dbReference>
<dbReference type="InterPro" id="IPR016161">
    <property type="entry name" value="Ald_DH/histidinol_DH"/>
</dbReference>
<proteinExistence type="inferred from homology"/>
<evidence type="ECO:0000256" key="1">
    <source>
        <dbReference type="ARBA" id="ARBA00023002"/>
    </source>
</evidence>
<sequence length="486" mass="50925">MTATARETLPHRQMMIGGEWRDASDGGVLESENPATEETIGTFPAGTAEDVDAAVAAAAQAAPGWAALGWARRAALLRELAGAIREERELLARLDTSDGGSPITAMRADVDGGAGELDYFAGIASQTRGSTAPPADGSLSYTLRQPYGVVARIIPYNHPLKFAAGKSAAPLAAGNAVVLKPGEQTSLSALELARIAGEILPPGVLNVVTGAGPVVGGRLVAHPDVPRVAFTGSVPTGRAVLHGAADEIKHVSLELGGKNPVLVFPDVDPERAATAAIAGMNISRSTGQSCGSGTRLFVHDDVRGPFLEALYRGLSALRIGDPQDEDTQVGPLSFRAHYERVTGFVESARREGATVAFGGDRPPGLDRGFYLRPTVITDLDDEMTVVREEIFGPVIAVLGWRDVDDVVRRANALPLGLTANVWTNDVSTALRTAAAVEAGYVYVNGTGKRPPGMPFGGWKRSGLGQENGPEELVSYTREKSVTVTLL</sequence>
<feature type="domain" description="Aldehyde dehydrogenase" evidence="4">
    <location>
        <begin position="20"/>
        <end position="481"/>
    </location>
</feature>
<dbReference type="SUPFAM" id="SSF53720">
    <property type="entry name" value="ALDH-like"/>
    <property type="match status" value="1"/>
</dbReference>
<organism evidence="5 6">
    <name type="scientific">Blastococcus jejuensis</name>
    <dbReference type="NCBI Taxonomy" id="351224"/>
    <lineage>
        <taxon>Bacteria</taxon>
        <taxon>Bacillati</taxon>
        <taxon>Actinomycetota</taxon>
        <taxon>Actinomycetes</taxon>
        <taxon>Geodermatophilales</taxon>
        <taxon>Geodermatophilaceae</taxon>
        <taxon>Blastococcus</taxon>
    </lineage>
</organism>
<gene>
    <name evidence="5" type="ORF">GCM10010531_04500</name>
</gene>
<comment type="caution">
    <text evidence="5">The sequence shown here is derived from an EMBL/GenBank/DDBJ whole genome shotgun (WGS) entry which is preliminary data.</text>
</comment>
<evidence type="ECO:0000256" key="2">
    <source>
        <dbReference type="PROSITE-ProRule" id="PRU10007"/>
    </source>
</evidence>
<comment type="similarity">
    <text evidence="3">Belongs to the aldehyde dehydrogenase family.</text>
</comment>
<evidence type="ECO:0000259" key="4">
    <source>
        <dbReference type="Pfam" id="PF00171"/>
    </source>
</evidence>
<evidence type="ECO:0000313" key="5">
    <source>
        <dbReference type="EMBL" id="GAA3156262.1"/>
    </source>
</evidence>
<evidence type="ECO:0000313" key="6">
    <source>
        <dbReference type="Proteomes" id="UP001499924"/>
    </source>
</evidence>
<dbReference type="PROSITE" id="PS00687">
    <property type="entry name" value="ALDEHYDE_DEHYDR_GLU"/>
    <property type="match status" value="1"/>
</dbReference>
<dbReference type="Proteomes" id="UP001499924">
    <property type="component" value="Unassembled WGS sequence"/>
</dbReference>